<evidence type="ECO:0000256" key="2">
    <source>
        <dbReference type="ARBA" id="ARBA00023125"/>
    </source>
</evidence>
<dbReference type="SMART" id="SM00342">
    <property type="entry name" value="HTH_ARAC"/>
    <property type="match status" value="1"/>
</dbReference>
<dbReference type="InterPro" id="IPR018062">
    <property type="entry name" value="HTH_AraC-typ_CS"/>
</dbReference>
<dbReference type="PROSITE" id="PS01124">
    <property type="entry name" value="HTH_ARAC_FAMILY_2"/>
    <property type="match status" value="1"/>
</dbReference>
<dbReference type="SUPFAM" id="SSF46689">
    <property type="entry name" value="Homeodomain-like"/>
    <property type="match status" value="1"/>
</dbReference>
<keyword evidence="4" id="KW-0812">Transmembrane</keyword>
<dbReference type="InterPro" id="IPR018060">
    <property type="entry name" value="HTH_AraC"/>
</dbReference>
<keyword evidence="4" id="KW-0472">Membrane</keyword>
<organism evidence="6 7">
    <name type="scientific">Candidatus Merdivivens pullistercoris</name>
    <dbReference type="NCBI Taxonomy" id="2840873"/>
    <lineage>
        <taxon>Bacteria</taxon>
        <taxon>Pseudomonadati</taxon>
        <taxon>Bacteroidota</taxon>
        <taxon>Bacteroidia</taxon>
        <taxon>Bacteroidales</taxon>
        <taxon>Muribaculaceae</taxon>
        <taxon>Muribaculaceae incertae sedis</taxon>
        <taxon>Candidatus Merdivivens</taxon>
    </lineage>
</organism>
<dbReference type="Gene3D" id="1.25.40.10">
    <property type="entry name" value="Tetratricopeptide repeat domain"/>
    <property type="match status" value="1"/>
</dbReference>
<evidence type="ECO:0000256" key="3">
    <source>
        <dbReference type="ARBA" id="ARBA00023163"/>
    </source>
</evidence>
<dbReference type="PROSITE" id="PS00041">
    <property type="entry name" value="HTH_ARAC_FAMILY_1"/>
    <property type="match status" value="1"/>
</dbReference>
<comment type="caution">
    <text evidence="6">The sequence shown here is derived from an EMBL/GenBank/DDBJ whole genome shotgun (WGS) entry which is preliminary data.</text>
</comment>
<dbReference type="SUPFAM" id="SSF48452">
    <property type="entry name" value="TPR-like"/>
    <property type="match status" value="1"/>
</dbReference>
<protein>
    <submittedName>
        <fullName evidence="6">AraC family transcriptional regulator</fullName>
    </submittedName>
</protein>
<dbReference type="GO" id="GO:0043565">
    <property type="term" value="F:sequence-specific DNA binding"/>
    <property type="evidence" value="ECO:0007669"/>
    <property type="project" value="InterPro"/>
</dbReference>
<feature type="domain" description="HTH araC/xylS-type" evidence="5">
    <location>
        <begin position="443"/>
        <end position="542"/>
    </location>
</feature>
<dbReference type="EMBL" id="JADIME010000020">
    <property type="protein sequence ID" value="MBO8464746.1"/>
    <property type="molecule type" value="Genomic_DNA"/>
</dbReference>
<feature type="transmembrane region" description="Helical" evidence="4">
    <location>
        <begin position="376"/>
        <end position="395"/>
    </location>
</feature>
<evidence type="ECO:0000256" key="4">
    <source>
        <dbReference type="SAM" id="Phobius"/>
    </source>
</evidence>
<dbReference type="InterPro" id="IPR009057">
    <property type="entry name" value="Homeodomain-like_sf"/>
</dbReference>
<keyword evidence="4" id="KW-1133">Transmembrane helix</keyword>
<reference evidence="6" key="1">
    <citation type="submission" date="2020-10" db="EMBL/GenBank/DDBJ databases">
        <authorList>
            <person name="Gilroy R."/>
        </authorList>
    </citation>
    <scope>NUCLEOTIDE SEQUENCE</scope>
    <source>
        <strain evidence="6">10037</strain>
    </source>
</reference>
<keyword evidence="1" id="KW-0805">Transcription regulation</keyword>
<dbReference type="Gene3D" id="1.10.10.60">
    <property type="entry name" value="Homeodomain-like"/>
    <property type="match status" value="1"/>
</dbReference>
<dbReference type="PANTHER" id="PTHR43280:SF29">
    <property type="entry name" value="ARAC-FAMILY TRANSCRIPTIONAL REGULATOR"/>
    <property type="match status" value="1"/>
</dbReference>
<dbReference type="GO" id="GO:0003700">
    <property type="term" value="F:DNA-binding transcription factor activity"/>
    <property type="evidence" value="ECO:0007669"/>
    <property type="project" value="InterPro"/>
</dbReference>
<sequence>MAFYAILSCCRSDVIVHDGVRSHVLDSLSRVWNACSKSGEYDSLVSGTRTWFSSAVDENDTAFALKSGLAMAQAFIFMERFDSAEIYLRYLQQYESPSMDPQVGVGLNSVLGIYSVKSKSDYSAALQFYYEGLSWARKEGNVNNMIALLCNITQIFYILSDGSGKVYADSAYALMQSNDVSDYIHAHTLLSCAQMEYLSGNDAAADSLVAEAGRIAGGNGLMSLYTAICLLKADIMADTGMMERAGRLYGKALAYSEYSEPSIHAIACLHYGDFCRQSGQYNASVRLYRAGLSLMADANRKDFYIAMAEAFSLSGHKDSALRYYGLYAKLERGDSSKINERQFNELLRSYQKAEYDNRLQRRELELLRERKRLNSILYIAVIAVIVAFSVSVLYMKQKSMYRKLALQHEKFRLRMESVHISDTVPARPQRGDDTDMKLFIKMERLMDEEKVYMMKGLTLDKMAEIMGTNRTYLSNAVNKFAKMDFISYVDMYRIKEASKIISNNGSMPVKQLADAVGYNSISVFYKAFKHETGLTPGQYGKSLQSVAKPDVSDS</sequence>
<reference evidence="6" key="2">
    <citation type="journal article" date="2021" name="PeerJ">
        <title>Extensive microbial diversity within the chicken gut microbiome revealed by metagenomics and culture.</title>
        <authorList>
            <person name="Gilroy R."/>
            <person name="Ravi A."/>
            <person name="Getino M."/>
            <person name="Pursley I."/>
            <person name="Horton D.L."/>
            <person name="Alikhan N.F."/>
            <person name="Baker D."/>
            <person name="Gharbi K."/>
            <person name="Hall N."/>
            <person name="Watson M."/>
            <person name="Adriaenssens E.M."/>
            <person name="Foster-Nyarko E."/>
            <person name="Jarju S."/>
            <person name="Secka A."/>
            <person name="Antonio M."/>
            <person name="Oren A."/>
            <person name="Chaudhuri R.R."/>
            <person name="La Ragione R."/>
            <person name="Hildebrand F."/>
            <person name="Pallen M.J."/>
        </authorList>
    </citation>
    <scope>NUCLEOTIDE SEQUENCE</scope>
    <source>
        <strain evidence="6">10037</strain>
    </source>
</reference>
<name>A0A9D9N8V9_9BACT</name>
<gene>
    <name evidence="6" type="ORF">IAB93_01960</name>
</gene>
<proteinExistence type="predicted"/>
<dbReference type="InterPro" id="IPR011990">
    <property type="entry name" value="TPR-like_helical_dom_sf"/>
</dbReference>
<evidence type="ECO:0000256" key="1">
    <source>
        <dbReference type="ARBA" id="ARBA00023015"/>
    </source>
</evidence>
<evidence type="ECO:0000313" key="6">
    <source>
        <dbReference type="EMBL" id="MBO8464746.1"/>
    </source>
</evidence>
<evidence type="ECO:0000313" key="7">
    <source>
        <dbReference type="Proteomes" id="UP000823597"/>
    </source>
</evidence>
<dbReference type="PANTHER" id="PTHR43280">
    <property type="entry name" value="ARAC-FAMILY TRANSCRIPTIONAL REGULATOR"/>
    <property type="match status" value="1"/>
</dbReference>
<evidence type="ECO:0000259" key="5">
    <source>
        <dbReference type="PROSITE" id="PS01124"/>
    </source>
</evidence>
<dbReference type="Proteomes" id="UP000823597">
    <property type="component" value="Unassembled WGS sequence"/>
</dbReference>
<accession>A0A9D9N8V9</accession>
<keyword evidence="2" id="KW-0238">DNA-binding</keyword>
<dbReference type="Pfam" id="PF12833">
    <property type="entry name" value="HTH_18"/>
    <property type="match status" value="1"/>
</dbReference>
<keyword evidence="3" id="KW-0804">Transcription</keyword>
<dbReference type="AlphaFoldDB" id="A0A9D9N8V9"/>